<feature type="compositionally biased region" description="Pro residues" evidence="2">
    <location>
        <begin position="174"/>
        <end position="203"/>
    </location>
</feature>
<accession>A0A1M5CE35</accession>
<evidence type="ECO:0000313" key="5">
    <source>
        <dbReference type="Proteomes" id="UP000186132"/>
    </source>
</evidence>
<evidence type="ECO:0000256" key="2">
    <source>
        <dbReference type="SAM" id="MobiDB-lite"/>
    </source>
</evidence>
<sequence>MQMGSNLTLPAGPVRVTLRWAGGTAGIPDVDASALLLQSSGVVATDADFVFYNQPEHPSGAVRVVARATATEYPIDVNPARLPATTDRVVVAASATGGTFGQVPGLEVVVTELTGGAVVATFAMHATEETAFVCAEIYRRGDTWKFRAVGQGYASGLAGLARDFGISTAESPAAAPPPAAPPPAATPPPVVTPFPAAAPPPAAAPAAPAVAPPAAPPSAPPAAPRVPAGNALDLDAPWPPR</sequence>
<evidence type="ECO:0000256" key="1">
    <source>
        <dbReference type="ARBA" id="ARBA00008775"/>
    </source>
</evidence>
<dbReference type="Pfam" id="PF02342">
    <property type="entry name" value="TerD"/>
    <property type="match status" value="1"/>
</dbReference>
<feature type="region of interest" description="Disordered" evidence="2">
    <location>
        <begin position="169"/>
        <end position="241"/>
    </location>
</feature>
<dbReference type="PANTHER" id="PTHR32097:SF4">
    <property type="entry name" value="GENERAL STRESS PROTEIN 16U"/>
    <property type="match status" value="1"/>
</dbReference>
<reference evidence="4 5" key="1">
    <citation type="submission" date="2016-11" db="EMBL/GenBank/DDBJ databases">
        <authorList>
            <person name="Jaros S."/>
            <person name="Januszkiewicz K."/>
            <person name="Wedrychowicz H."/>
        </authorList>
    </citation>
    <scope>NUCLEOTIDE SEQUENCE [LARGE SCALE GENOMIC DNA]</scope>
    <source>
        <strain evidence="4 5">DSM 45627</strain>
    </source>
</reference>
<protein>
    <submittedName>
        <fullName evidence="4">Stress response protein SCP2</fullName>
    </submittedName>
</protein>
<dbReference type="AlphaFoldDB" id="A0A1M5CE35"/>
<dbReference type="Proteomes" id="UP000186132">
    <property type="component" value="Unassembled WGS sequence"/>
</dbReference>
<dbReference type="CDD" id="cd06974">
    <property type="entry name" value="TerD_like"/>
    <property type="match status" value="1"/>
</dbReference>
<feature type="domain" description="TerD" evidence="3">
    <location>
        <begin position="4"/>
        <end position="164"/>
    </location>
</feature>
<proteinExistence type="inferred from homology"/>
<evidence type="ECO:0000313" key="4">
    <source>
        <dbReference type="EMBL" id="SHF52960.1"/>
    </source>
</evidence>
<organism evidence="4 5">
    <name type="scientific">Jatrophihabitans endophyticus</name>
    <dbReference type="NCBI Taxonomy" id="1206085"/>
    <lineage>
        <taxon>Bacteria</taxon>
        <taxon>Bacillati</taxon>
        <taxon>Actinomycetota</taxon>
        <taxon>Actinomycetes</taxon>
        <taxon>Jatrophihabitantales</taxon>
        <taxon>Jatrophihabitantaceae</taxon>
        <taxon>Jatrophihabitans</taxon>
    </lineage>
</organism>
<name>A0A1M5CE35_9ACTN</name>
<dbReference type="STRING" id="1206085.SAMN05443575_0210"/>
<keyword evidence="5" id="KW-1185">Reference proteome</keyword>
<dbReference type="EMBL" id="FQVU01000001">
    <property type="protein sequence ID" value="SHF52960.1"/>
    <property type="molecule type" value="Genomic_DNA"/>
</dbReference>
<dbReference type="InterPro" id="IPR003325">
    <property type="entry name" value="TerD"/>
</dbReference>
<feature type="compositionally biased region" description="Pro residues" evidence="2">
    <location>
        <begin position="210"/>
        <end position="224"/>
    </location>
</feature>
<dbReference type="Gene3D" id="2.60.60.30">
    <property type="entry name" value="sav2460 like domains"/>
    <property type="match status" value="1"/>
</dbReference>
<comment type="similarity">
    <text evidence="1">Belongs to the CAPAB/TerDEXZ family.</text>
</comment>
<dbReference type="PANTHER" id="PTHR32097">
    <property type="entry name" value="CAMP-BINDING PROTEIN 1-RELATED"/>
    <property type="match status" value="1"/>
</dbReference>
<dbReference type="InterPro" id="IPR051324">
    <property type="entry name" value="Stress/Tellurium_Resist"/>
</dbReference>
<evidence type="ECO:0000259" key="3">
    <source>
        <dbReference type="Pfam" id="PF02342"/>
    </source>
</evidence>
<gene>
    <name evidence="4" type="ORF">SAMN05443575_0210</name>
</gene>